<name>A0A9D1JLD0_9FIRM</name>
<dbReference type="Proteomes" id="UP000823935">
    <property type="component" value="Unassembled WGS sequence"/>
</dbReference>
<comment type="caution">
    <text evidence="2">The sequence shown here is derived from an EMBL/GenBank/DDBJ whole genome shotgun (WGS) entry which is preliminary data.</text>
</comment>
<dbReference type="EMBL" id="DVIQ01000113">
    <property type="protein sequence ID" value="HIS33151.1"/>
    <property type="molecule type" value="Genomic_DNA"/>
</dbReference>
<evidence type="ECO:0000313" key="3">
    <source>
        <dbReference type="Proteomes" id="UP000823935"/>
    </source>
</evidence>
<proteinExistence type="predicted"/>
<evidence type="ECO:0000256" key="1">
    <source>
        <dbReference type="SAM" id="Phobius"/>
    </source>
</evidence>
<dbReference type="GO" id="GO:0005886">
    <property type="term" value="C:plasma membrane"/>
    <property type="evidence" value="ECO:0007669"/>
    <property type="project" value="UniProtKB-SubCell"/>
</dbReference>
<keyword evidence="1" id="KW-0472">Membrane</keyword>
<sequence length="261" mass="28043">MTLTRHELRQSKNSLMIWTVSIGCLMAVCIFLFPEIKSEMSAISAMFASMGSFSAAFGMDKVSFGTLPGFYAIECGNILGLGGSLFASLCGISILAKEEKEHTAEFLLTHPVSRGRIVTEKLIAVLLQITFLNIIVLLLSFGSITAIGEKIPLPELLLLHLAYFLLDLEIGAICFGISAFIRRGSLGIGLGIAAVLYFLNLIANLSEHAEFLKFITPFGYSDGASIVANVRLDASLAALGMVYGAVGICAAYIRYGRKDIA</sequence>
<feature type="transmembrane region" description="Helical" evidence="1">
    <location>
        <begin position="122"/>
        <end position="144"/>
    </location>
</feature>
<feature type="transmembrane region" description="Helical" evidence="1">
    <location>
        <begin position="184"/>
        <end position="203"/>
    </location>
</feature>
<reference evidence="2" key="1">
    <citation type="submission" date="2020-10" db="EMBL/GenBank/DDBJ databases">
        <authorList>
            <person name="Gilroy R."/>
        </authorList>
    </citation>
    <scope>NUCLEOTIDE SEQUENCE</scope>
    <source>
        <strain evidence="2">CHK190-19873</strain>
    </source>
</reference>
<feature type="transmembrane region" description="Helical" evidence="1">
    <location>
        <begin position="40"/>
        <end position="58"/>
    </location>
</feature>
<protein>
    <submittedName>
        <fullName evidence="2">ABC transporter permease subunit</fullName>
    </submittedName>
</protein>
<evidence type="ECO:0000313" key="2">
    <source>
        <dbReference type="EMBL" id="HIS33151.1"/>
    </source>
</evidence>
<dbReference type="GO" id="GO:0140359">
    <property type="term" value="F:ABC-type transporter activity"/>
    <property type="evidence" value="ECO:0007669"/>
    <property type="project" value="InterPro"/>
</dbReference>
<feature type="transmembrane region" description="Helical" evidence="1">
    <location>
        <begin position="234"/>
        <end position="253"/>
    </location>
</feature>
<dbReference type="Pfam" id="PF12679">
    <property type="entry name" value="ABC2_membrane_2"/>
    <property type="match status" value="1"/>
</dbReference>
<accession>A0A9D1JLD0</accession>
<reference evidence="2" key="2">
    <citation type="journal article" date="2021" name="PeerJ">
        <title>Extensive microbial diversity within the chicken gut microbiome revealed by metagenomics and culture.</title>
        <authorList>
            <person name="Gilroy R."/>
            <person name="Ravi A."/>
            <person name="Getino M."/>
            <person name="Pursley I."/>
            <person name="Horton D.L."/>
            <person name="Alikhan N.F."/>
            <person name="Baker D."/>
            <person name="Gharbi K."/>
            <person name="Hall N."/>
            <person name="Watson M."/>
            <person name="Adriaenssens E.M."/>
            <person name="Foster-Nyarko E."/>
            <person name="Jarju S."/>
            <person name="Secka A."/>
            <person name="Antonio M."/>
            <person name="Oren A."/>
            <person name="Chaudhuri R.R."/>
            <person name="La Ragione R."/>
            <person name="Hildebrand F."/>
            <person name="Pallen M.J."/>
        </authorList>
    </citation>
    <scope>NUCLEOTIDE SEQUENCE</scope>
    <source>
        <strain evidence="2">CHK190-19873</strain>
    </source>
</reference>
<keyword evidence="1" id="KW-0812">Transmembrane</keyword>
<dbReference type="PROSITE" id="PS51257">
    <property type="entry name" value="PROKAR_LIPOPROTEIN"/>
    <property type="match status" value="1"/>
</dbReference>
<dbReference type="AlphaFoldDB" id="A0A9D1JLD0"/>
<keyword evidence="1" id="KW-1133">Transmembrane helix</keyword>
<gene>
    <name evidence="2" type="ORF">IAB44_16645</name>
</gene>
<feature type="transmembrane region" description="Helical" evidence="1">
    <location>
        <begin position="78"/>
        <end position="96"/>
    </location>
</feature>
<organism evidence="2 3">
    <name type="scientific">Candidatus Limivivens intestinipullorum</name>
    <dbReference type="NCBI Taxonomy" id="2840858"/>
    <lineage>
        <taxon>Bacteria</taxon>
        <taxon>Bacillati</taxon>
        <taxon>Bacillota</taxon>
        <taxon>Clostridia</taxon>
        <taxon>Lachnospirales</taxon>
        <taxon>Lachnospiraceae</taxon>
        <taxon>Lachnospiraceae incertae sedis</taxon>
        <taxon>Candidatus Limivivens</taxon>
    </lineage>
</organism>
<feature type="transmembrane region" description="Helical" evidence="1">
    <location>
        <begin position="156"/>
        <end position="177"/>
    </location>
</feature>
<feature type="transmembrane region" description="Helical" evidence="1">
    <location>
        <begin position="15"/>
        <end position="33"/>
    </location>
</feature>